<dbReference type="RefSeq" id="WP_173179770.1">
    <property type="nucleotide sequence ID" value="NZ_AP023189.1"/>
</dbReference>
<evidence type="ECO:0000313" key="8">
    <source>
        <dbReference type="EMBL" id="BCG24261.1"/>
    </source>
</evidence>
<gene>
    <name evidence="8" type="ORF">TUM18999_24520</name>
    <name evidence="9" type="ORF">TUM20286_21370</name>
</gene>
<dbReference type="PROSITE" id="PS50887">
    <property type="entry name" value="GGDEF"/>
    <property type="match status" value="1"/>
</dbReference>
<dbReference type="Gene3D" id="3.30.70.270">
    <property type="match status" value="1"/>
</dbReference>
<protein>
    <recommendedName>
        <fullName evidence="3">diguanylate cyclase</fullName>
        <ecNumber evidence="3">2.7.7.65</ecNumber>
    </recommendedName>
</protein>
<dbReference type="SMART" id="SM00086">
    <property type="entry name" value="PAC"/>
    <property type="match status" value="1"/>
</dbReference>
<evidence type="ECO:0000259" key="7">
    <source>
        <dbReference type="PROSITE" id="PS50887"/>
    </source>
</evidence>
<comment type="catalytic activity">
    <reaction evidence="4">
        <text>2 GTP = 3',3'-c-di-GMP + 2 diphosphate</text>
        <dbReference type="Rhea" id="RHEA:24898"/>
        <dbReference type="ChEBI" id="CHEBI:33019"/>
        <dbReference type="ChEBI" id="CHEBI:37565"/>
        <dbReference type="ChEBI" id="CHEBI:58805"/>
        <dbReference type="EC" id="2.7.7.65"/>
    </reaction>
</comment>
<evidence type="ECO:0000256" key="1">
    <source>
        <dbReference type="ARBA" id="ARBA00001946"/>
    </source>
</evidence>
<dbReference type="AlphaFoldDB" id="A0A6J4E6X8"/>
<dbReference type="Proteomes" id="UP000509383">
    <property type="component" value="Chromosome"/>
</dbReference>
<dbReference type="InterPro" id="IPR043128">
    <property type="entry name" value="Rev_trsase/Diguanyl_cyclase"/>
</dbReference>
<dbReference type="InterPro" id="IPR035965">
    <property type="entry name" value="PAS-like_dom_sf"/>
</dbReference>
<dbReference type="EC" id="2.7.7.65" evidence="3"/>
<dbReference type="InterPro" id="IPR000700">
    <property type="entry name" value="PAS-assoc_C"/>
</dbReference>
<evidence type="ECO:0000313" key="11">
    <source>
        <dbReference type="Proteomes" id="UP001054892"/>
    </source>
</evidence>
<dbReference type="InterPro" id="IPR000014">
    <property type="entry name" value="PAS"/>
</dbReference>
<dbReference type="CDD" id="cd01949">
    <property type="entry name" value="GGDEF"/>
    <property type="match status" value="1"/>
</dbReference>
<keyword evidence="11" id="KW-1185">Reference proteome</keyword>
<evidence type="ECO:0000256" key="4">
    <source>
        <dbReference type="ARBA" id="ARBA00034247"/>
    </source>
</evidence>
<dbReference type="SUPFAM" id="SSF55785">
    <property type="entry name" value="PYP-like sensor domain (PAS domain)"/>
    <property type="match status" value="1"/>
</dbReference>
<feature type="domain" description="PAC" evidence="6">
    <location>
        <begin position="83"/>
        <end position="135"/>
    </location>
</feature>
<dbReference type="SMART" id="SM00267">
    <property type="entry name" value="GGDEF"/>
    <property type="match status" value="1"/>
</dbReference>
<dbReference type="GO" id="GO:0005886">
    <property type="term" value="C:plasma membrane"/>
    <property type="evidence" value="ECO:0007669"/>
    <property type="project" value="UniProtKB-SubCell"/>
</dbReference>
<dbReference type="EMBL" id="BQKM01000003">
    <property type="protein sequence ID" value="GJN52385.1"/>
    <property type="molecule type" value="Genomic_DNA"/>
</dbReference>
<dbReference type="GO" id="GO:0043709">
    <property type="term" value="P:cell adhesion involved in single-species biofilm formation"/>
    <property type="evidence" value="ECO:0007669"/>
    <property type="project" value="TreeGrafter"/>
</dbReference>
<dbReference type="Gene3D" id="3.30.450.20">
    <property type="entry name" value="PAS domain"/>
    <property type="match status" value="1"/>
</dbReference>
<dbReference type="CDD" id="cd00130">
    <property type="entry name" value="PAS"/>
    <property type="match status" value="1"/>
</dbReference>
<accession>A0A6J4E6X8</accession>
<sequence length="325" mass="36672">MKDEVETTNAVYKTLLESTRAIPWKIDWKTMTFAYIGPQIEALLGWSPSSWISVDDWAERMHPEDRDAVVAFCVSQSQAGTDHEADYRALTAAGDYVWIRDVVHVMRDEAGEVQALIGFMFDISERKHAEQKLVELQKQLEEFSYKDGLTGVANRRMVDSTLDVEWANAQRTRQPLSLILLDIDYFKQYNDHYGHIQGDDCLKSVGQALSEAANRPRDLVGRFGGEEFVLILPETDADAARQVAERCRRLLRERCIPHEKSGVASLLTVSLGVGTIIPTQHDQALAFVESVDRLLYRAKQGGRNRFEAGQWAEPEARQEQGGTAS</sequence>
<dbReference type="NCBIfam" id="TIGR00254">
    <property type="entry name" value="GGDEF"/>
    <property type="match status" value="1"/>
</dbReference>
<proteinExistence type="predicted"/>
<dbReference type="InterPro" id="IPR000160">
    <property type="entry name" value="GGDEF_dom"/>
</dbReference>
<dbReference type="KEGG" id="ptw:TUM18999_24520"/>
<dbReference type="InterPro" id="IPR001610">
    <property type="entry name" value="PAC"/>
</dbReference>
<dbReference type="InterPro" id="IPR013655">
    <property type="entry name" value="PAS_fold_3"/>
</dbReference>
<dbReference type="InterPro" id="IPR050469">
    <property type="entry name" value="Diguanylate_Cyclase"/>
</dbReference>
<dbReference type="EMBL" id="AP023189">
    <property type="protein sequence ID" value="BCG24261.1"/>
    <property type="molecule type" value="Genomic_DNA"/>
</dbReference>
<name>A0A6J4E6X8_9PSED</name>
<evidence type="ECO:0000313" key="9">
    <source>
        <dbReference type="EMBL" id="GJN52385.1"/>
    </source>
</evidence>
<dbReference type="FunFam" id="3.30.70.270:FF:000001">
    <property type="entry name" value="Diguanylate cyclase domain protein"/>
    <property type="match status" value="1"/>
</dbReference>
<comment type="cofactor">
    <cofactor evidence="1">
        <name>Mg(2+)</name>
        <dbReference type="ChEBI" id="CHEBI:18420"/>
    </cofactor>
</comment>
<dbReference type="InterPro" id="IPR029787">
    <property type="entry name" value="Nucleotide_cyclase"/>
</dbReference>
<dbReference type="Pfam" id="PF08447">
    <property type="entry name" value="PAS_3"/>
    <property type="match status" value="1"/>
</dbReference>
<evidence type="ECO:0000256" key="2">
    <source>
        <dbReference type="ARBA" id="ARBA00004533"/>
    </source>
</evidence>
<dbReference type="PANTHER" id="PTHR45138">
    <property type="entry name" value="REGULATORY COMPONENTS OF SENSORY TRANSDUCTION SYSTEM"/>
    <property type="match status" value="1"/>
</dbReference>
<organism evidence="8 10">
    <name type="scientific">Pseudomonas tohonis</name>
    <dbReference type="NCBI Taxonomy" id="2725477"/>
    <lineage>
        <taxon>Bacteria</taxon>
        <taxon>Pseudomonadati</taxon>
        <taxon>Pseudomonadota</taxon>
        <taxon>Gammaproteobacteria</taxon>
        <taxon>Pseudomonadales</taxon>
        <taxon>Pseudomonadaceae</taxon>
        <taxon>Pseudomonas</taxon>
    </lineage>
</organism>
<evidence type="ECO:0000259" key="5">
    <source>
        <dbReference type="PROSITE" id="PS50112"/>
    </source>
</evidence>
<dbReference type="Pfam" id="PF00990">
    <property type="entry name" value="GGDEF"/>
    <property type="match status" value="1"/>
</dbReference>
<evidence type="ECO:0000259" key="6">
    <source>
        <dbReference type="PROSITE" id="PS50113"/>
    </source>
</evidence>
<evidence type="ECO:0000313" key="10">
    <source>
        <dbReference type="Proteomes" id="UP000509383"/>
    </source>
</evidence>
<dbReference type="PROSITE" id="PS50113">
    <property type="entry name" value="PAC"/>
    <property type="match status" value="1"/>
</dbReference>
<evidence type="ECO:0000256" key="3">
    <source>
        <dbReference type="ARBA" id="ARBA00012528"/>
    </source>
</evidence>
<dbReference type="GO" id="GO:0052621">
    <property type="term" value="F:diguanylate cyclase activity"/>
    <property type="evidence" value="ECO:0007669"/>
    <property type="project" value="UniProtKB-EC"/>
</dbReference>
<comment type="subcellular location">
    <subcellularLocation>
        <location evidence="2">Cell inner membrane</location>
    </subcellularLocation>
</comment>
<dbReference type="SUPFAM" id="SSF55073">
    <property type="entry name" value="Nucleotide cyclase"/>
    <property type="match status" value="1"/>
</dbReference>
<dbReference type="PROSITE" id="PS50112">
    <property type="entry name" value="PAS"/>
    <property type="match status" value="1"/>
</dbReference>
<dbReference type="NCBIfam" id="TIGR00229">
    <property type="entry name" value="sensory_box"/>
    <property type="match status" value="1"/>
</dbReference>
<dbReference type="PANTHER" id="PTHR45138:SF9">
    <property type="entry name" value="DIGUANYLATE CYCLASE DGCM-RELATED"/>
    <property type="match status" value="1"/>
</dbReference>
<dbReference type="GO" id="GO:1902201">
    <property type="term" value="P:negative regulation of bacterial-type flagellum-dependent cell motility"/>
    <property type="evidence" value="ECO:0007669"/>
    <property type="project" value="TreeGrafter"/>
</dbReference>
<feature type="domain" description="GGDEF" evidence="7">
    <location>
        <begin position="174"/>
        <end position="311"/>
    </location>
</feature>
<feature type="domain" description="PAS" evidence="5">
    <location>
        <begin position="8"/>
        <end position="69"/>
    </location>
</feature>
<reference evidence="8 10" key="1">
    <citation type="submission" date="2020-05" db="EMBL/GenBank/DDBJ databases">
        <title>Characterization of novel class B3 metallo-beta-lactamase from novel Pseudomonas species.</title>
        <authorList>
            <person name="Yamada K."/>
            <person name="Aoki K."/>
            <person name="Ishii Y."/>
        </authorList>
    </citation>
    <scope>NUCLEOTIDE SEQUENCE [LARGE SCALE GENOMIC DNA]</scope>
    <source>
        <strain evidence="8 10">TUM18999</strain>
        <strain evidence="9 11">TUM20286</strain>
    </source>
</reference>
<dbReference type="Proteomes" id="UP001054892">
    <property type="component" value="Unassembled WGS sequence"/>
</dbReference>